<dbReference type="PANTHER" id="PTHR43400:SF7">
    <property type="entry name" value="FAD-DEPENDENT OXIDOREDUCTASE 2 FAD BINDING DOMAIN-CONTAINING PROTEIN"/>
    <property type="match status" value="1"/>
</dbReference>
<evidence type="ECO:0000259" key="11">
    <source>
        <dbReference type="SMART" id="SM00900"/>
    </source>
</evidence>
<keyword evidence="13" id="KW-1185">Reference proteome</keyword>
<dbReference type="Gene3D" id="3.90.1010.20">
    <property type="match status" value="2"/>
</dbReference>
<dbReference type="Pfam" id="PF04205">
    <property type="entry name" value="FMN_bind"/>
    <property type="match status" value="2"/>
</dbReference>
<dbReference type="SUPFAM" id="SSF51905">
    <property type="entry name" value="FAD/NAD(P)-binding domain"/>
    <property type="match status" value="1"/>
</dbReference>
<reference evidence="13" key="1">
    <citation type="submission" date="2016-11" db="EMBL/GenBank/DDBJ databases">
        <authorList>
            <person name="Varghese N."/>
            <person name="Submissions S."/>
        </authorList>
    </citation>
    <scope>NUCLEOTIDE SEQUENCE [LARGE SCALE GENOMIC DNA]</scope>
    <source>
        <strain evidence="13">DSM 18095</strain>
    </source>
</reference>
<dbReference type="EC" id="1.3.99.33" evidence="4"/>
<keyword evidence="6" id="KW-0285">Flavoprotein</keyword>
<dbReference type="Pfam" id="PF12831">
    <property type="entry name" value="FAD_oxidored"/>
    <property type="match status" value="1"/>
</dbReference>
<feature type="domain" description="FMN-binding" evidence="11">
    <location>
        <begin position="36"/>
        <end position="110"/>
    </location>
</feature>
<comment type="cofactor">
    <cofactor evidence="2">
        <name>FAD</name>
        <dbReference type="ChEBI" id="CHEBI:57692"/>
    </cofactor>
</comment>
<evidence type="ECO:0000256" key="9">
    <source>
        <dbReference type="ARBA" id="ARBA00049922"/>
    </source>
</evidence>
<keyword evidence="10" id="KW-0732">Signal</keyword>
<dbReference type="GO" id="GO:0016020">
    <property type="term" value="C:membrane"/>
    <property type="evidence" value="ECO:0007669"/>
    <property type="project" value="InterPro"/>
</dbReference>
<sequence length="726" mass="77009">MKKKILCLLLSLAMIISMAGCSKGAEAKSYTKTVKGFGGDVTVTVTLKDGVITDVKAEGPNETEGIGSKAIEELPALIVKANSADIDGMSGATITSNAIKTAVKAALKEDKGETDEALSFKPGTYTGEAYGNTSTIVVDVTVSDTEITKVEIVEHGESPILFDAARDTVISEILDEQTLAVDTVSGATVSSKAIVTAVANALEKSDVDMGLLNVPKEKESITPKEITKTADVVVVGGGGAGLVAANAAAEEGATVIVLEKAPFLGGNLTVFGGIYNTPDEEAQAKMEMSDGIKASIEKEINTKPVNEEHAAAIAAVKSDYEKWKANGSVGLFDSAAWFSLQTWNSGDKVARKSLVDIMCNNAYEGVVWLKNIGVEFSEKITQGAGSLYQRTHGAIKPNGSGFIDGYVDALKEYGDKVIILTETPVESLIMDGDKAVGVKATDKYGNNYTINANNGVILATGGFAGNVKLRQEYCEGEKWKDLSEKVLTTNLKAITGDGIIMARDIGVNLIDMDQIQLLHLGNSFTGSTKGVIPYKGRNSDEVIFVNSNGQRFVAEDGRRDVMCNAILQQDGGFYWMIHDSKNIEPYGDIAENYMKGNYLYRAETLEELADMVGVPKENLVASVNQYNEAVEKGVDELTGRKLLVATINEGPYFAAKRVPSAHHTMGGVEIDGDAHVYYENGNIVKGLYAAGEVCGGIHGGNRVGGNAVVDTVVFGRIAGINAANKK</sequence>
<dbReference type="Proteomes" id="UP000184114">
    <property type="component" value="Unassembled WGS sequence"/>
</dbReference>
<dbReference type="Gene3D" id="3.50.50.60">
    <property type="entry name" value="FAD/NAD(P)-binding domain"/>
    <property type="match status" value="2"/>
</dbReference>
<dbReference type="InterPro" id="IPR007329">
    <property type="entry name" value="FMN-bd"/>
</dbReference>
<keyword evidence="8" id="KW-0560">Oxidoreductase</keyword>
<dbReference type="PROSITE" id="PS51257">
    <property type="entry name" value="PROKAR_LIPOPROTEIN"/>
    <property type="match status" value="1"/>
</dbReference>
<dbReference type="InterPro" id="IPR036188">
    <property type="entry name" value="FAD/NAD-bd_sf"/>
</dbReference>
<dbReference type="PANTHER" id="PTHR43400">
    <property type="entry name" value="FUMARATE REDUCTASE"/>
    <property type="match status" value="1"/>
</dbReference>
<evidence type="ECO:0000313" key="12">
    <source>
        <dbReference type="EMBL" id="SHE56230.1"/>
    </source>
</evidence>
<dbReference type="GeneID" id="90996087"/>
<evidence type="ECO:0000256" key="1">
    <source>
        <dbReference type="ARBA" id="ARBA00001917"/>
    </source>
</evidence>
<comment type="catalytic activity">
    <reaction evidence="9">
        <text>dihydrourocanate + A = urocanate + AH2</text>
        <dbReference type="Rhea" id="RHEA:36059"/>
        <dbReference type="ChEBI" id="CHEBI:13193"/>
        <dbReference type="ChEBI" id="CHEBI:17499"/>
        <dbReference type="ChEBI" id="CHEBI:27247"/>
        <dbReference type="ChEBI" id="CHEBI:72991"/>
        <dbReference type="EC" id="1.3.99.33"/>
    </reaction>
</comment>
<keyword evidence="7" id="KW-0274">FAD</keyword>
<dbReference type="GO" id="GO:0010181">
    <property type="term" value="F:FMN binding"/>
    <property type="evidence" value="ECO:0007669"/>
    <property type="project" value="InterPro"/>
</dbReference>
<evidence type="ECO:0000256" key="8">
    <source>
        <dbReference type="ARBA" id="ARBA00023002"/>
    </source>
</evidence>
<dbReference type="InterPro" id="IPR003953">
    <property type="entry name" value="FAD-dep_OxRdtase_2_FAD-bd"/>
</dbReference>
<feature type="signal peptide" evidence="10">
    <location>
        <begin position="1"/>
        <end position="19"/>
    </location>
</feature>
<evidence type="ECO:0000256" key="6">
    <source>
        <dbReference type="ARBA" id="ARBA00022630"/>
    </source>
</evidence>
<accession>A0A1M4UI40</accession>
<dbReference type="AlphaFoldDB" id="A0A1M4UI40"/>
<dbReference type="Pfam" id="PF00890">
    <property type="entry name" value="FAD_binding_2"/>
    <property type="match status" value="1"/>
</dbReference>
<dbReference type="EMBL" id="FQTY01000003">
    <property type="protein sequence ID" value="SHE56230.1"/>
    <property type="molecule type" value="Genomic_DNA"/>
</dbReference>
<gene>
    <name evidence="12" type="ORF">SAMN02745784_01092</name>
</gene>
<protein>
    <recommendedName>
        <fullName evidence="5">Urocanate reductase</fullName>
        <ecNumber evidence="4">1.3.99.33</ecNumber>
    </recommendedName>
</protein>
<dbReference type="RefSeq" id="WP_084725194.1">
    <property type="nucleotide sequence ID" value="NZ_FQTY01000003.1"/>
</dbReference>
<organism evidence="12 13">
    <name type="scientific">Tissierella praeacuta DSM 18095</name>
    <dbReference type="NCBI Taxonomy" id="1123404"/>
    <lineage>
        <taxon>Bacteria</taxon>
        <taxon>Bacillati</taxon>
        <taxon>Bacillota</taxon>
        <taxon>Tissierellia</taxon>
        <taxon>Tissierellales</taxon>
        <taxon>Tissierellaceae</taxon>
        <taxon>Tissierella</taxon>
    </lineage>
</organism>
<dbReference type="SMART" id="SM00900">
    <property type="entry name" value="FMN_bind"/>
    <property type="match status" value="2"/>
</dbReference>
<dbReference type="GO" id="GO:0033765">
    <property type="term" value="F:steroid dehydrogenase activity, acting on the CH-CH group of donors"/>
    <property type="evidence" value="ECO:0007669"/>
    <property type="project" value="UniProtKB-ARBA"/>
</dbReference>
<evidence type="ECO:0000256" key="7">
    <source>
        <dbReference type="ARBA" id="ARBA00022827"/>
    </source>
</evidence>
<evidence type="ECO:0000256" key="4">
    <source>
        <dbReference type="ARBA" id="ARBA00013137"/>
    </source>
</evidence>
<dbReference type="SUPFAM" id="SSF56425">
    <property type="entry name" value="Succinate dehydrogenase/fumarate reductase flavoprotein, catalytic domain"/>
    <property type="match status" value="1"/>
</dbReference>
<name>A0A1M4UI40_9FIRM</name>
<comment type="cofactor">
    <cofactor evidence="1">
        <name>FMN</name>
        <dbReference type="ChEBI" id="CHEBI:58210"/>
    </cofactor>
</comment>
<feature type="chain" id="PRO_5039037666" description="Urocanate reductase" evidence="10">
    <location>
        <begin position="20"/>
        <end position="726"/>
    </location>
</feature>
<evidence type="ECO:0000256" key="10">
    <source>
        <dbReference type="SAM" id="SignalP"/>
    </source>
</evidence>
<evidence type="ECO:0000256" key="3">
    <source>
        <dbReference type="ARBA" id="ARBA00008040"/>
    </source>
</evidence>
<feature type="domain" description="FMN-binding" evidence="11">
    <location>
        <begin position="131"/>
        <end position="205"/>
    </location>
</feature>
<dbReference type="InterPro" id="IPR027477">
    <property type="entry name" value="Succ_DH/fumarate_Rdtase_cat_sf"/>
</dbReference>
<dbReference type="STRING" id="1123404.SAMN02745784_01092"/>
<evidence type="ECO:0000313" key="13">
    <source>
        <dbReference type="Proteomes" id="UP000184114"/>
    </source>
</evidence>
<evidence type="ECO:0000256" key="2">
    <source>
        <dbReference type="ARBA" id="ARBA00001974"/>
    </source>
</evidence>
<dbReference type="InterPro" id="IPR050315">
    <property type="entry name" value="FAD-oxidoreductase_2"/>
</dbReference>
<proteinExistence type="inferred from homology"/>
<dbReference type="Gene3D" id="3.90.700.10">
    <property type="entry name" value="Succinate dehydrogenase/fumarate reductase flavoprotein, catalytic domain"/>
    <property type="match status" value="1"/>
</dbReference>
<evidence type="ECO:0000256" key="5">
    <source>
        <dbReference type="ARBA" id="ARBA00015872"/>
    </source>
</evidence>
<comment type="similarity">
    <text evidence="3">Belongs to the FAD-dependent oxidoreductase 2 family. FRD/SDH subfamily.</text>
</comment>